<keyword evidence="4 5" id="KW-0472">Membrane</keyword>
<dbReference type="InterPro" id="IPR013130">
    <property type="entry name" value="Fe3_Rdtase_TM_dom"/>
</dbReference>
<dbReference type="Proteomes" id="UP000002630">
    <property type="component" value="Linkage Group LG33"/>
</dbReference>
<dbReference type="GO" id="GO:0016174">
    <property type="term" value="F:NAD(P)H oxidase H2O2-forming activity"/>
    <property type="evidence" value="ECO:0007669"/>
    <property type="project" value="UniProtKB-EC"/>
</dbReference>
<dbReference type="Pfam" id="PF01794">
    <property type="entry name" value="Ferric_reduct"/>
    <property type="match status" value="1"/>
</dbReference>
<proteinExistence type="predicted"/>
<gene>
    <name evidence="7" type="primary">NADPH</name>
    <name evidence="7" type="ORF">Esi_0088_0082</name>
</gene>
<reference evidence="7 8" key="1">
    <citation type="journal article" date="2010" name="Nature">
        <title>The Ectocarpus genome and the independent evolution of multicellularity in brown algae.</title>
        <authorList>
            <person name="Cock J.M."/>
            <person name="Sterck L."/>
            <person name="Rouze P."/>
            <person name="Scornet D."/>
            <person name="Allen A.E."/>
            <person name="Amoutzias G."/>
            <person name="Anthouard V."/>
            <person name="Artiguenave F."/>
            <person name="Aury J.M."/>
            <person name="Badger J.H."/>
            <person name="Beszteri B."/>
            <person name="Billiau K."/>
            <person name="Bonnet E."/>
            <person name="Bothwell J.H."/>
            <person name="Bowler C."/>
            <person name="Boyen C."/>
            <person name="Brownlee C."/>
            <person name="Carrano C.J."/>
            <person name="Charrier B."/>
            <person name="Cho G.Y."/>
            <person name="Coelho S.M."/>
            <person name="Collen J."/>
            <person name="Corre E."/>
            <person name="Da Silva C."/>
            <person name="Delage L."/>
            <person name="Delaroque N."/>
            <person name="Dittami S.M."/>
            <person name="Doulbeau S."/>
            <person name="Elias M."/>
            <person name="Farnham G."/>
            <person name="Gachon C.M."/>
            <person name="Gschloessl B."/>
            <person name="Heesch S."/>
            <person name="Jabbari K."/>
            <person name="Jubin C."/>
            <person name="Kawai H."/>
            <person name="Kimura K."/>
            <person name="Kloareg B."/>
            <person name="Kupper F.C."/>
            <person name="Lang D."/>
            <person name="Le Bail A."/>
            <person name="Leblanc C."/>
            <person name="Lerouge P."/>
            <person name="Lohr M."/>
            <person name="Lopez P.J."/>
            <person name="Martens C."/>
            <person name="Maumus F."/>
            <person name="Michel G."/>
            <person name="Miranda-Saavedra D."/>
            <person name="Morales J."/>
            <person name="Moreau H."/>
            <person name="Motomura T."/>
            <person name="Nagasato C."/>
            <person name="Napoli C.A."/>
            <person name="Nelson D.R."/>
            <person name="Nyvall-Collen P."/>
            <person name="Peters A.F."/>
            <person name="Pommier C."/>
            <person name="Potin P."/>
            <person name="Poulain J."/>
            <person name="Quesneville H."/>
            <person name="Read B."/>
            <person name="Rensing S.A."/>
            <person name="Ritter A."/>
            <person name="Rousvoal S."/>
            <person name="Samanta M."/>
            <person name="Samson G."/>
            <person name="Schroeder D.C."/>
            <person name="Segurens B."/>
            <person name="Strittmatter M."/>
            <person name="Tonon T."/>
            <person name="Tregear J.W."/>
            <person name="Valentin K."/>
            <person name="von Dassow P."/>
            <person name="Yamagishi T."/>
            <person name="Van de Peer Y."/>
            <person name="Wincker P."/>
        </authorList>
    </citation>
    <scope>NUCLEOTIDE SEQUENCE [LARGE SCALE GENOMIC DNA]</scope>
    <source>
        <strain evidence="8">Ec32 / CCAP1310/4</strain>
    </source>
</reference>
<protein>
    <submittedName>
        <fullName evidence="7">Respiratory burst oxidase homolog protein C-ter</fullName>
        <ecNumber evidence="7">1.6.3.1</ecNumber>
    </submittedName>
</protein>
<sequence>MALMSVARLTAGALIPSITVCIVSKCYATRYVLHYSWLAHIVDFEPSHTPHKYFGILAMLCSAIHSACHVVIGILQRRPHHVVKDEMNLSGLVAFLLVLPVALPMSVGCLKERVTFETRKYLHMLFIPFMVALCFHGTRLKALGAVLLVWYLLDRFYFTTRM</sequence>
<accession>D7G8D1</accession>
<keyword evidence="7" id="KW-0560">Oxidoreductase</keyword>
<dbReference type="GO" id="GO:0016020">
    <property type="term" value="C:membrane"/>
    <property type="evidence" value="ECO:0007669"/>
    <property type="project" value="UniProtKB-SubCell"/>
</dbReference>
<dbReference type="InParanoid" id="D7G8D1"/>
<comment type="subcellular location">
    <subcellularLocation>
        <location evidence="1">Membrane</location>
        <topology evidence="1">Multi-pass membrane protein</topology>
    </subcellularLocation>
</comment>
<dbReference type="STRING" id="2880.D7G8D1"/>
<dbReference type="AlphaFoldDB" id="D7G8D1"/>
<evidence type="ECO:0000256" key="4">
    <source>
        <dbReference type="ARBA" id="ARBA00023136"/>
    </source>
</evidence>
<name>D7G8D1_ECTSI</name>
<feature type="transmembrane region" description="Helical" evidence="5">
    <location>
        <begin position="87"/>
        <end position="105"/>
    </location>
</feature>
<evidence type="ECO:0000256" key="1">
    <source>
        <dbReference type="ARBA" id="ARBA00004141"/>
    </source>
</evidence>
<feature type="transmembrane region" description="Helical" evidence="5">
    <location>
        <begin position="125"/>
        <end position="153"/>
    </location>
</feature>
<evidence type="ECO:0000256" key="2">
    <source>
        <dbReference type="ARBA" id="ARBA00022692"/>
    </source>
</evidence>
<dbReference type="EC" id="1.6.3.1" evidence="7"/>
<evidence type="ECO:0000256" key="5">
    <source>
        <dbReference type="SAM" id="Phobius"/>
    </source>
</evidence>
<evidence type="ECO:0000259" key="6">
    <source>
        <dbReference type="Pfam" id="PF01794"/>
    </source>
</evidence>
<dbReference type="EMBL" id="FN649758">
    <property type="protein sequence ID" value="CBJ27983.1"/>
    <property type="molecule type" value="Genomic_DNA"/>
</dbReference>
<dbReference type="EMBL" id="FN649117">
    <property type="protein sequence ID" value="CBJ27983.1"/>
    <property type="molecule type" value="Genomic_DNA"/>
</dbReference>
<organism evidence="7 8">
    <name type="scientific">Ectocarpus siliculosus</name>
    <name type="common">Brown alga</name>
    <name type="synonym">Conferva siliculosa</name>
    <dbReference type="NCBI Taxonomy" id="2880"/>
    <lineage>
        <taxon>Eukaryota</taxon>
        <taxon>Sar</taxon>
        <taxon>Stramenopiles</taxon>
        <taxon>Ochrophyta</taxon>
        <taxon>PX clade</taxon>
        <taxon>Phaeophyceae</taxon>
        <taxon>Ectocarpales</taxon>
        <taxon>Ectocarpaceae</taxon>
        <taxon>Ectocarpus</taxon>
    </lineage>
</organism>
<feature type="transmembrane region" description="Helical" evidence="5">
    <location>
        <begin position="52"/>
        <end position="75"/>
    </location>
</feature>
<evidence type="ECO:0000313" key="7">
    <source>
        <dbReference type="EMBL" id="CBJ27983.1"/>
    </source>
</evidence>
<keyword evidence="3 5" id="KW-1133">Transmembrane helix</keyword>
<feature type="domain" description="Ferric oxidoreductase" evidence="6">
    <location>
        <begin position="36"/>
        <end position="134"/>
    </location>
</feature>
<evidence type="ECO:0000313" key="8">
    <source>
        <dbReference type="Proteomes" id="UP000002630"/>
    </source>
</evidence>
<keyword evidence="2 5" id="KW-0812">Transmembrane</keyword>
<keyword evidence="8" id="KW-1185">Reference proteome</keyword>
<evidence type="ECO:0000256" key="3">
    <source>
        <dbReference type="ARBA" id="ARBA00022989"/>
    </source>
</evidence>
<dbReference type="OrthoDB" id="167398at2759"/>